<dbReference type="SUPFAM" id="SSF53850">
    <property type="entry name" value="Periplasmic binding protein-like II"/>
    <property type="match status" value="1"/>
</dbReference>
<feature type="domain" description="HTH lysR-type" evidence="5">
    <location>
        <begin position="1"/>
        <end position="58"/>
    </location>
</feature>
<keyword evidence="2" id="KW-0805">Transcription regulation</keyword>
<protein>
    <submittedName>
        <fullName evidence="6">LysR family transcriptional regulator</fullName>
    </submittedName>
</protein>
<dbReference type="Pfam" id="PF00126">
    <property type="entry name" value="HTH_1"/>
    <property type="match status" value="1"/>
</dbReference>
<comment type="caution">
    <text evidence="6">The sequence shown here is derived from an EMBL/GenBank/DDBJ whole genome shotgun (WGS) entry which is preliminary data.</text>
</comment>
<dbReference type="GO" id="GO:0000976">
    <property type="term" value="F:transcription cis-regulatory region binding"/>
    <property type="evidence" value="ECO:0007669"/>
    <property type="project" value="TreeGrafter"/>
</dbReference>
<dbReference type="EMBL" id="JAEKNQ010000003">
    <property type="protein sequence ID" value="MBJ7601630.1"/>
    <property type="molecule type" value="Genomic_DNA"/>
</dbReference>
<proteinExistence type="inferred from homology"/>
<evidence type="ECO:0000313" key="6">
    <source>
        <dbReference type="EMBL" id="MBJ7601630.1"/>
    </source>
</evidence>
<organism evidence="6 7">
    <name type="scientific">Candidatus Dormiibacter inghamiae</name>
    <dbReference type="NCBI Taxonomy" id="3127013"/>
    <lineage>
        <taxon>Bacteria</taxon>
        <taxon>Bacillati</taxon>
        <taxon>Candidatus Dormiibacterota</taxon>
        <taxon>Candidatus Dormibacteria</taxon>
        <taxon>Candidatus Dormibacterales</taxon>
        <taxon>Candidatus Dormibacteraceae</taxon>
        <taxon>Candidatus Dormiibacter</taxon>
    </lineage>
</organism>
<dbReference type="AlphaFoldDB" id="A0A934KB71"/>
<dbReference type="PANTHER" id="PTHR30126:SF40">
    <property type="entry name" value="HTH-TYPE TRANSCRIPTIONAL REGULATOR GLTR"/>
    <property type="match status" value="1"/>
</dbReference>
<dbReference type="InterPro" id="IPR036388">
    <property type="entry name" value="WH-like_DNA-bd_sf"/>
</dbReference>
<dbReference type="CDD" id="cd05466">
    <property type="entry name" value="PBP2_LTTR_substrate"/>
    <property type="match status" value="1"/>
</dbReference>
<evidence type="ECO:0000259" key="5">
    <source>
        <dbReference type="PROSITE" id="PS50931"/>
    </source>
</evidence>
<accession>A0A934KB71</accession>
<dbReference type="GO" id="GO:0003700">
    <property type="term" value="F:DNA-binding transcription factor activity"/>
    <property type="evidence" value="ECO:0007669"/>
    <property type="project" value="InterPro"/>
</dbReference>
<dbReference type="Proteomes" id="UP000620075">
    <property type="component" value="Unassembled WGS sequence"/>
</dbReference>
<comment type="similarity">
    <text evidence="1">Belongs to the LysR transcriptional regulatory family.</text>
</comment>
<dbReference type="RefSeq" id="WP_338175979.1">
    <property type="nucleotide sequence ID" value="NZ_JAEKNQ010000003.1"/>
</dbReference>
<dbReference type="PRINTS" id="PR00039">
    <property type="entry name" value="HTHLYSR"/>
</dbReference>
<dbReference type="PANTHER" id="PTHR30126">
    <property type="entry name" value="HTH-TYPE TRANSCRIPTIONAL REGULATOR"/>
    <property type="match status" value="1"/>
</dbReference>
<dbReference type="InterPro" id="IPR000847">
    <property type="entry name" value="LysR_HTH_N"/>
</dbReference>
<dbReference type="Gene3D" id="1.10.10.10">
    <property type="entry name" value="Winged helix-like DNA-binding domain superfamily/Winged helix DNA-binding domain"/>
    <property type="match status" value="1"/>
</dbReference>
<reference evidence="6 7" key="1">
    <citation type="submission" date="2020-10" db="EMBL/GenBank/DDBJ databases">
        <title>Ca. Dormibacterota MAGs.</title>
        <authorList>
            <person name="Montgomery K."/>
        </authorList>
    </citation>
    <scope>NUCLEOTIDE SEQUENCE [LARGE SCALE GENOMIC DNA]</scope>
    <source>
        <strain evidence="6">SC8811_S16_3</strain>
    </source>
</reference>
<dbReference type="PROSITE" id="PS50931">
    <property type="entry name" value="HTH_LYSR"/>
    <property type="match status" value="1"/>
</dbReference>
<sequence length="297" mass="32280">MVLVQVEGFLQVARLGSVSRAAEVLHVTQPTLTARLHGLEQELGSKLFVRTRYGMRLSDAGRAYLPHAERMVGAMRSGRRAVEELASAVAGQLHLAAAPAVSTYILPSVLERFAALHPRVEVMVKTGHSEDVLRMVLNDLASVGLGRALQHPDVVAKPFHEEELVLVVRPGHRFATRFRVSLADVGNEEVIMFDRTSSYYEITQAAFATAGVSLRGFMELDNIEAAKKMVERGLGVSLLPATAVAKEVAGGELLRVELSGGPPLRRPLVAMRRRDSGPPSGITAAFLELLHSWQPES</sequence>
<dbReference type="Pfam" id="PF03466">
    <property type="entry name" value="LysR_substrate"/>
    <property type="match status" value="1"/>
</dbReference>
<dbReference type="InterPro" id="IPR036390">
    <property type="entry name" value="WH_DNA-bd_sf"/>
</dbReference>
<evidence type="ECO:0000256" key="3">
    <source>
        <dbReference type="ARBA" id="ARBA00023125"/>
    </source>
</evidence>
<name>A0A934KB71_9BACT</name>
<gene>
    <name evidence="6" type="ORF">JF888_00280</name>
</gene>
<evidence type="ECO:0000256" key="1">
    <source>
        <dbReference type="ARBA" id="ARBA00009437"/>
    </source>
</evidence>
<evidence type="ECO:0000313" key="7">
    <source>
        <dbReference type="Proteomes" id="UP000620075"/>
    </source>
</evidence>
<evidence type="ECO:0000256" key="2">
    <source>
        <dbReference type="ARBA" id="ARBA00023015"/>
    </source>
</evidence>
<dbReference type="InterPro" id="IPR005119">
    <property type="entry name" value="LysR_subst-bd"/>
</dbReference>
<dbReference type="Gene3D" id="3.40.190.290">
    <property type="match status" value="1"/>
</dbReference>
<evidence type="ECO:0000256" key="4">
    <source>
        <dbReference type="ARBA" id="ARBA00023163"/>
    </source>
</evidence>
<keyword evidence="4" id="KW-0804">Transcription</keyword>
<keyword evidence="3" id="KW-0238">DNA-binding</keyword>
<dbReference type="SUPFAM" id="SSF46785">
    <property type="entry name" value="Winged helix' DNA-binding domain"/>
    <property type="match status" value="1"/>
</dbReference>